<feature type="region of interest" description="Disordered" evidence="1">
    <location>
        <begin position="1"/>
        <end position="57"/>
    </location>
</feature>
<proteinExistence type="predicted"/>
<dbReference type="Proteomes" id="UP001303160">
    <property type="component" value="Unassembled WGS sequence"/>
</dbReference>
<dbReference type="EMBL" id="MU863925">
    <property type="protein sequence ID" value="KAK4200005.1"/>
    <property type="molecule type" value="Genomic_DNA"/>
</dbReference>
<evidence type="ECO:0000313" key="3">
    <source>
        <dbReference type="EMBL" id="KAK4200005.1"/>
    </source>
</evidence>
<keyword evidence="2" id="KW-0812">Transmembrane</keyword>
<feature type="compositionally biased region" description="Low complexity" evidence="1">
    <location>
        <begin position="21"/>
        <end position="40"/>
    </location>
</feature>
<reference evidence="3" key="2">
    <citation type="submission" date="2023-05" db="EMBL/GenBank/DDBJ databases">
        <authorList>
            <consortium name="Lawrence Berkeley National Laboratory"/>
            <person name="Steindorff A."/>
            <person name="Hensen N."/>
            <person name="Bonometti L."/>
            <person name="Westerberg I."/>
            <person name="Brannstrom I.O."/>
            <person name="Guillou S."/>
            <person name="Cros-Aarteil S."/>
            <person name="Calhoun S."/>
            <person name="Haridas S."/>
            <person name="Kuo A."/>
            <person name="Mondo S."/>
            <person name="Pangilinan J."/>
            <person name="Riley R."/>
            <person name="Labutti K."/>
            <person name="Andreopoulos B."/>
            <person name="Lipzen A."/>
            <person name="Chen C."/>
            <person name="Yanf M."/>
            <person name="Daum C."/>
            <person name="Ng V."/>
            <person name="Clum A."/>
            <person name="Ohm R."/>
            <person name="Martin F."/>
            <person name="Silar P."/>
            <person name="Natvig D."/>
            <person name="Lalanne C."/>
            <person name="Gautier V."/>
            <person name="Ament-Velasquez S.L."/>
            <person name="Kruys A."/>
            <person name="Hutchinson M.I."/>
            <person name="Powell A.J."/>
            <person name="Barry K."/>
            <person name="Miller A.N."/>
            <person name="Grigoriev I.V."/>
            <person name="Debuchy R."/>
            <person name="Gladieux P."/>
            <person name="Thoren M.H."/>
            <person name="Johannesson H."/>
        </authorList>
    </citation>
    <scope>NUCLEOTIDE SEQUENCE</scope>
    <source>
        <strain evidence="3">CBS 315.58</strain>
    </source>
</reference>
<keyword evidence="2" id="KW-0472">Membrane</keyword>
<gene>
    <name evidence="3" type="ORF">QBC40DRAFT_349029</name>
</gene>
<sequence>MSSPPLSTAQNASQPPAGRPSSSGTASAQGSGSQADPAAQRRNVNPGVPSQAEGSQYWTTMRTRTSGGGVHGSRWDFRWSWSRRGENGDVDQEISCGTPLTLLMGLVIVILVCCPVALTVLVARRIEMMTKIARQNATFMFASRKAQLLNLRARLRLKLPAVALFGQIQLTSTDKSFLSMQLIFEPGFKAS</sequence>
<reference evidence="3" key="1">
    <citation type="journal article" date="2023" name="Mol. Phylogenet. Evol.">
        <title>Genome-scale phylogeny and comparative genomics of the fungal order Sordariales.</title>
        <authorList>
            <person name="Hensen N."/>
            <person name="Bonometti L."/>
            <person name="Westerberg I."/>
            <person name="Brannstrom I.O."/>
            <person name="Guillou S."/>
            <person name="Cros-Aarteil S."/>
            <person name="Calhoun S."/>
            <person name="Haridas S."/>
            <person name="Kuo A."/>
            <person name="Mondo S."/>
            <person name="Pangilinan J."/>
            <person name="Riley R."/>
            <person name="LaButti K."/>
            <person name="Andreopoulos B."/>
            <person name="Lipzen A."/>
            <person name="Chen C."/>
            <person name="Yan M."/>
            <person name="Daum C."/>
            <person name="Ng V."/>
            <person name="Clum A."/>
            <person name="Steindorff A."/>
            <person name="Ohm R.A."/>
            <person name="Martin F."/>
            <person name="Silar P."/>
            <person name="Natvig D.O."/>
            <person name="Lalanne C."/>
            <person name="Gautier V."/>
            <person name="Ament-Velasquez S.L."/>
            <person name="Kruys A."/>
            <person name="Hutchinson M.I."/>
            <person name="Powell A.J."/>
            <person name="Barry K."/>
            <person name="Miller A.N."/>
            <person name="Grigoriev I.V."/>
            <person name="Debuchy R."/>
            <person name="Gladieux P."/>
            <person name="Hiltunen Thoren M."/>
            <person name="Johannesson H."/>
        </authorList>
    </citation>
    <scope>NUCLEOTIDE SEQUENCE</scope>
    <source>
        <strain evidence="3">CBS 315.58</strain>
    </source>
</reference>
<name>A0AAN7AWI5_9PEZI</name>
<feature type="compositionally biased region" description="Polar residues" evidence="1">
    <location>
        <begin position="1"/>
        <end position="14"/>
    </location>
</feature>
<evidence type="ECO:0000256" key="2">
    <source>
        <dbReference type="SAM" id="Phobius"/>
    </source>
</evidence>
<organism evidence="3 4">
    <name type="scientific">Triangularia verruculosa</name>
    <dbReference type="NCBI Taxonomy" id="2587418"/>
    <lineage>
        <taxon>Eukaryota</taxon>
        <taxon>Fungi</taxon>
        <taxon>Dikarya</taxon>
        <taxon>Ascomycota</taxon>
        <taxon>Pezizomycotina</taxon>
        <taxon>Sordariomycetes</taxon>
        <taxon>Sordariomycetidae</taxon>
        <taxon>Sordariales</taxon>
        <taxon>Podosporaceae</taxon>
        <taxon>Triangularia</taxon>
    </lineage>
</organism>
<accession>A0AAN7AWI5</accession>
<dbReference type="AlphaFoldDB" id="A0AAN7AWI5"/>
<evidence type="ECO:0000256" key="1">
    <source>
        <dbReference type="SAM" id="MobiDB-lite"/>
    </source>
</evidence>
<keyword evidence="4" id="KW-1185">Reference proteome</keyword>
<keyword evidence="2" id="KW-1133">Transmembrane helix</keyword>
<protein>
    <submittedName>
        <fullName evidence="3">Uncharacterized protein</fullName>
    </submittedName>
</protein>
<feature type="transmembrane region" description="Helical" evidence="2">
    <location>
        <begin position="102"/>
        <end position="123"/>
    </location>
</feature>
<evidence type="ECO:0000313" key="4">
    <source>
        <dbReference type="Proteomes" id="UP001303160"/>
    </source>
</evidence>
<comment type="caution">
    <text evidence="3">The sequence shown here is derived from an EMBL/GenBank/DDBJ whole genome shotgun (WGS) entry which is preliminary data.</text>
</comment>